<dbReference type="Pfam" id="PF03703">
    <property type="entry name" value="bPH_2"/>
    <property type="match status" value="1"/>
</dbReference>
<dbReference type="EMBL" id="JAWNGA010000017">
    <property type="protein sequence ID" value="MDY5133720.1"/>
    <property type="molecule type" value="Genomic_DNA"/>
</dbReference>
<keyword evidence="1" id="KW-0812">Transmembrane</keyword>
<dbReference type="EMBL" id="JAWNGC010000002">
    <property type="protein sequence ID" value="MDY5154678.1"/>
    <property type="molecule type" value="Genomic_DNA"/>
</dbReference>
<feature type="transmembrane region" description="Helical" evidence="1">
    <location>
        <begin position="53"/>
        <end position="75"/>
    </location>
</feature>
<evidence type="ECO:0000313" key="5">
    <source>
        <dbReference type="Proteomes" id="UP001275049"/>
    </source>
</evidence>
<reference evidence="4 5" key="1">
    <citation type="submission" date="2023-10" db="EMBL/GenBank/DDBJ databases">
        <title>Whole Genome based description of the genera Actinobaculum and Actinotignum reveals a complex phylogenetic relationship within the species included in the genus Actinotignum.</title>
        <authorList>
            <person name="Jensen C.S."/>
            <person name="Dargis R."/>
            <person name="Kemp M."/>
            <person name="Christensen J.J."/>
        </authorList>
    </citation>
    <scope>NUCLEOTIDE SEQUENCE</scope>
    <source>
        <strain evidence="4">SLA_B511</strain>
        <strain evidence="3 5">SLA_B974</strain>
    </source>
</reference>
<feature type="domain" description="YdbS-like PH" evidence="2">
    <location>
        <begin position="77"/>
        <end position="152"/>
    </location>
</feature>
<comment type="caution">
    <text evidence="4">The sequence shown here is derived from an EMBL/GenBank/DDBJ whole genome shotgun (WGS) entry which is preliminary data.</text>
</comment>
<dbReference type="RefSeq" id="WP_102165821.1">
    <property type="nucleotide sequence ID" value="NZ_CP126967.1"/>
</dbReference>
<keyword evidence="1" id="KW-1133">Transmembrane helix</keyword>
<evidence type="ECO:0000259" key="2">
    <source>
        <dbReference type="Pfam" id="PF03703"/>
    </source>
</evidence>
<keyword evidence="5" id="KW-1185">Reference proteome</keyword>
<dbReference type="Proteomes" id="UP001275049">
    <property type="component" value="Unassembled WGS sequence"/>
</dbReference>
<name>A0AAW9HSP6_9ACTO</name>
<evidence type="ECO:0000313" key="6">
    <source>
        <dbReference type="Proteomes" id="UP001281731"/>
    </source>
</evidence>
<keyword evidence="1" id="KW-0472">Membrane</keyword>
<evidence type="ECO:0000313" key="3">
    <source>
        <dbReference type="EMBL" id="MDY5133720.1"/>
    </source>
</evidence>
<dbReference type="AlphaFoldDB" id="A0AAW9HSP6"/>
<evidence type="ECO:0000256" key="1">
    <source>
        <dbReference type="SAM" id="Phobius"/>
    </source>
</evidence>
<protein>
    <submittedName>
        <fullName evidence="4">PH domain-containing protein</fullName>
    </submittedName>
</protein>
<dbReference type="InterPro" id="IPR005182">
    <property type="entry name" value="YdbS-like_PH"/>
</dbReference>
<dbReference type="Proteomes" id="UP001281731">
    <property type="component" value="Unassembled WGS sequence"/>
</dbReference>
<accession>A0AAW9HSP6</accession>
<proteinExistence type="predicted"/>
<gene>
    <name evidence="4" type="ORF">R6G80_02910</name>
    <name evidence="3" type="ORF">R6G86_08230</name>
</gene>
<feature type="transmembrane region" description="Helical" evidence="1">
    <location>
        <begin position="25"/>
        <end position="47"/>
    </location>
</feature>
<organism evidence="4 6">
    <name type="scientific">Actinotignum urinale</name>
    <dbReference type="NCBI Taxonomy" id="190146"/>
    <lineage>
        <taxon>Bacteria</taxon>
        <taxon>Bacillati</taxon>
        <taxon>Actinomycetota</taxon>
        <taxon>Actinomycetes</taxon>
        <taxon>Actinomycetales</taxon>
        <taxon>Actinomycetaceae</taxon>
        <taxon>Actinotignum</taxon>
    </lineage>
</organism>
<evidence type="ECO:0000313" key="4">
    <source>
        <dbReference type="EMBL" id="MDY5154678.1"/>
    </source>
</evidence>
<sequence>MVFSKKLLGKGEHVLVHLRRQGSELLPNTVAFIIVLITAVMLAIFLPSSWRPLSVWIILAVFAIATIPIIILPWWRWRTTTYTITNKRIVTRMGTWTKQGHDIPLATVKSVQYHLLSEETTYTTGELILETRDAHSLTLKDVPSIEKVYKLINDVIQARQGQAPVIITTSPTSQEAIQQ</sequence>